<feature type="compositionally biased region" description="Acidic residues" evidence="1">
    <location>
        <begin position="120"/>
        <end position="133"/>
    </location>
</feature>
<feature type="compositionally biased region" description="Low complexity" evidence="1">
    <location>
        <begin position="456"/>
        <end position="471"/>
    </location>
</feature>
<evidence type="ECO:0000313" key="2">
    <source>
        <dbReference type="EMBL" id="KAK3329725.1"/>
    </source>
</evidence>
<feature type="compositionally biased region" description="Polar residues" evidence="1">
    <location>
        <begin position="697"/>
        <end position="707"/>
    </location>
</feature>
<feature type="compositionally biased region" description="Pro residues" evidence="1">
    <location>
        <begin position="1083"/>
        <end position="1104"/>
    </location>
</feature>
<organism evidence="2 3">
    <name type="scientific">Apodospora peruviana</name>
    <dbReference type="NCBI Taxonomy" id="516989"/>
    <lineage>
        <taxon>Eukaryota</taxon>
        <taxon>Fungi</taxon>
        <taxon>Dikarya</taxon>
        <taxon>Ascomycota</taxon>
        <taxon>Pezizomycotina</taxon>
        <taxon>Sordariomycetes</taxon>
        <taxon>Sordariomycetidae</taxon>
        <taxon>Sordariales</taxon>
        <taxon>Lasiosphaeriaceae</taxon>
        <taxon>Apodospora</taxon>
    </lineage>
</organism>
<feature type="compositionally biased region" description="Basic and acidic residues" evidence="1">
    <location>
        <begin position="917"/>
        <end position="940"/>
    </location>
</feature>
<feature type="region of interest" description="Disordered" evidence="1">
    <location>
        <begin position="229"/>
        <end position="511"/>
    </location>
</feature>
<feature type="compositionally biased region" description="Low complexity" evidence="1">
    <location>
        <begin position="403"/>
        <end position="413"/>
    </location>
</feature>
<feature type="compositionally biased region" description="Low complexity" evidence="1">
    <location>
        <begin position="271"/>
        <end position="283"/>
    </location>
</feature>
<feature type="compositionally biased region" description="Polar residues" evidence="1">
    <location>
        <begin position="769"/>
        <end position="786"/>
    </location>
</feature>
<feature type="compositionally biased region" description="Polar residues" evidence="1">
    <location>
        <begin position="1143"/>
        <end position="1156"/>
    </location>
</feature>
<feature type="compositionally biased region" description="Polar residues" evidence="1">
    <location>
        <begin position="729"/>
        <end position="742"/>
    </location>
</feature>
<dbReference type="Proteomes" id="UP001283341">
    <property type="component" value="Unassembled WGS sequence"/>
</dbReference>
<reference evidence="2" key="2">
    <citation type="submission" date="2023-06" db="EMBL/GenBank/DDBJ databases">
        <authorList>
            <consortium name="Lawrence Berkeley National Laboratory"/>
            <person name="Haridas S."/>
            <person name="Hensen N."/>
            <person name="Bonometti L."/>
            <person name="Westerberg I."/>
            <person name="Brannstrom I.O."/>
            <person name="Guillou S."/>
            <person name="Cros-Aarteil S."/>
            <person name="Calhoun S."/>
            <person name="Kuo A."/>
            <person name="Mondo S."/>
            <person name="Pangilinan J."/>
            <person name="Riley R."/>
            <person name="Labutti K."/>
            <person name="Andreopoulos B."/>
            <person name="Lipzen A."/>
            <person name="Chen C."/>
            <person name="Yanf M."/>
            <person name="Daum C."/>
            <person name="Ng V."/>
            <person name="Clum A."/>
            <person name="Steindorff A."/>
            <person name="Ohm R."/>
            <person name="Martin F."/>
            <person name="Silar P."/>
            <person name="Natvig D."/>
            <person name="Lalanne C."/>
            <person name="Gautier V."/>
            <person name="Ament-Velasquez S.L."/>
            <person name="Kruys A."/>
            <person name="Hutchinson M.I."/>
            <person name="Powell A.J."/>
            <person name="Barry K."/>
            <person name="Miller A.N."/>
            <person name="Grigoriev I.V."/>
            <person name="Debuchy R."/>
            <person name="Gladieux P."/>
            <person name="Thoren M.H."/>
            <person name="Johannesson H."/>
        </authorList>
    </citation>
    <scope>NUCLEOTIDE SEQUENCE</scope>
    <source>
        <strain evidence="2">CBS 118394</strain>
    </source>
</reference>
<feature type="compositionally biased region" description="Low complexity" evidence="1">
    <location>
        <begin position="527"/>
        <end position="543"/>
    </location>
</feature>
<feature type="compositionally biased region" description="Low complexity" evidence="1">
    <location>
        <begin position="337"/>
        <end position="349"/>
    </location>
</feature>
<feature type="compositionally biased region" description="Polar residues" evidence="1">
    <location>
        <begin position="156"/>
        <end position="165"/>
    </location>
</feature>
<feature type="compositionally biased region" description="Basic and acidic residues" evidence="1">
    <location>
        <begin position="788"/>
        <end position="804"/>
    </location>
</feature>
<feature type="compositionally biased region" description="Low complexity" evidence="1">
    <location>
        <begin position="708"/>
        <end position="718"/>
    </location>
</feature>
<reference evidence="2" key="1">
    <citation type="journal article" date="2023" name="Mol. Phylogenet. Evol.">
        <title>Genome-scale phylogeny and comparative genomics of the fungal order Sordariales.</title>
        <authorList>
            <person name="Hensen N."/>
            <person name="Bonometti L."/>
            <person name="Westerberg I."/>
            <person name="Brannstrom I.O."/>
            <person name="Guillou S."/>
            <person name="Cros-Aarteil S."/>
            <person name="Calhoun S."/>
            <person name="Haridas S."/>
            <person name="Kuo A."/>
            <person name="Mondo S."/>
            <person name="Pangilinan J."/>
            <person name="Riley R."/>
            <person name="LaButti K."/>
            <person name="Andreopoulos B."/>
            <person name="Lipzen A."/>
            <person name="Chen C."/>
            <person name="Yan M."/>
            <person name="Daum C."/>
            <person name="Ng V."/>
            <person name="Clum A."/>
            <person name="Steindorff A."/>
            <person name="Ohm R.A."/>
            <person name="Martin F."/>
            <person name="Silar P."/>
            <person name="Natvig D.O."/>
            <person name="Lalanne C."/>
            <person name="Gautier V."/>
            <person name="Ament-Velasquez S.L."/>
            <person name="Kruys A."/>
            <person name="Hutchinson M.I."/>
            <person name="Powell A.J."/>
            <person name="Barry K."/>
            <person name="Miller A.N."/>
            <person name="Grigoriev I.V."/>
            <person name="Debuchy R."/>
            <person name="Gladieux P."/>
            <person name="Hiltunen Thoren M."/>
            <person name="Johannesson H."/>
        </authorList>
    </citation>
    <scope>NUCLEOTIDE SEQUENCE</scope>
    <source>
        <strain evidence="2">CBS 118394</strain>
    </source>
</reference>
<feature type="compositionally biased region" description="Polar residues" evidence="1">
    <location>
        <begin position="617"/>
        <end position="627"/>
    </location>
</feature>
<accession>A0AAE0IRI5</accession>
<feature type="compositionally biased region" description="Low complexity" evidence="1">
    <location>
        <begin position="685"/>
        <end position="696"/>
    </location>
</feature>
<feature type="region of interest" description="Disordered" evidence="1">
    <location>
        <begin position="36"/>
        <end position="217"/>
    </location>
</feature>
<keyword evidence="3" id="KW-1185">Reference proteome</keyword>
<dbReference type="EMBL" id="JAUEDM010000001">
    <property type="protein sequence ID" value="KAK3329725.1"/>
    <property type="molecule type" value="Genomic_DNA"/>
</dbReference>
<gene>
    <name evidence="2" type="ORF">B0H66DRAFT_35865</name>
</gene>
<proteinExistence type="predicted"/>
<feature type="compositionally biased region" description="Basic residues" evidence="1">
    <location>
        <begin position="555"/>
        <end position="564"/>
    </location>
</feature>
<feature type="region of interest" description="Disordered" evidence="1">
    <location>
        <begin position="1075"/>
        <end position="1166"/>
    </location>
</feature>
<feature type="compositionally biased region" description="Basic and acidic residues" evidence="1">
    <location>
        <begin position="108"/>
        <end position="119"/>
    </location>
</feature>
<feature type="compositionally biased region" description="Polar residues" evidence="1">
    <location>
        <begin position="579"/>
        <end position="599"/>
    </location>
</feature>
<feature type="region of interest" description="Disordered" evidence="1">
    <location>
        <begin position="527"/>
        <end position="804"/>
    </location>
</feature>
<feature type="compositionally biased region" description="Basic and acidic residues" evidence="1">
    <location>
        <begin position="38"/>
        <end position="47"/>
    </location>
</feature>
<comment type="caution">
    <text evidence="2">The sequence shown here is derived from an EMBL/GenBank/DDBJ whole genome shotgun (WGS) entry which is preliminary data.</text>
</comment>
<name>A0AAE0IRI5_9PEZI</name>
<feature type="compositionally biased region" description="Low complexity" evidence="1">
    <location>
        <begin position="1005"/>
        <end position="1050"/>
    </location>
</feature>
<feature type="region of interest" description="Disordered" evidence="1">
    <location>
        <begin position="874"/>
        <end position="1056"/>
    </location>
</feature>
<feature type="compositionally biased region" description="Pro residues" evidence="1">
    <location>
        <begin position="53"/>
        <end position="63"/>
    </location>
</feature>
<protein>
    <submittedName>
        <fullName evidence="2">Uncharacterized protein</fullName>
    </submittedName>
</protein>
<evidence type="ECO:0000313" key="3">
    <source>
        <dbReference type="Proteomes" id="UP001283341"/>
    </source>
</evidence>
<feature type="compositionally biased region" description="Basic and acidic residues" evidence="1">
    <location>
        <begin position="984"/>
        <end position="998"/>
    </location>
</feature>
<feature type="compositionally biased region" description="Basic and acidic residues" evidence="1">
    <location>
        <begin position="177"/>
        <end position="196"/>
    </location>
</feature>
<sequence>MDILFSPPNIGALPSSAMAEVELRTQSLRETSLQRMLQLEKKYKMERLQSAPTSPPSSPPPPADFQDHPPLQIRRADSLSQQQNRLMLKAARRSATLPPLSISIPDPVRAKKGDLAREEVQEEDRGEETETETIAEPLHKQVKFLAPDEEDEDMSDQSSICQSPSWEGYGQRKKEKKKEAERRKREKEQAEKEAKAAKKRLAARLSKSPPPPMVGRNKIIAGLTNAERSMSDPLLTGPHMSVESRLTHPPNEVERAVSTNDLRHIRPQQYTETETLSELTPSPRSFVGGVKLEREREAMTQSNLQPQYPPSVPYQSISDSGPEPRRQLQKSLPVGPAASGQSSASLLSGRQDSRSPRENTFPPSASRTPMLRHMPAPGHSRSNSLLQGATKILKGQDVKSSGDSEMSSTSDRSQNSPQIPQGTDRGRDRGGYVRHQRALSAGRGVDPVSDEPIVGNSSQHSSSTRSSSRNTQHTRRSSITQEAKSMAMKITGKKSTPASKDEKPGKEGNTIDYFNFMDRSLSTSVLSAMASGGSSALSSDGGLPTRPKTKDSSHHSRASQRVHSQRQELPLAQERPATSLGTASSKEPSITDSIPSTQSKKGRSLKDAARAAFHISKTPTPSANTSKPLAAMPPYLALRARKQSQAPAAAKKTPTAPPEATPASGTVPLPNTTKALPEYNPETRQSGSGQPSSSNSVKTSDVETQPGSRVSEGSSTSSAYEDGSPLPSPATTPDTSRPQSSKDMPLTVGEVAKGTIESLVVQDDERTLRQSIEGSRGSNTSTTPRLGSSEERESAEMNNEDRWSRTALPLEIDCDAQSFTTSVSNQDDQDNTDNSITPMPRLVLDTQDTMSGERETARNLAEIRKTLSMAMPQTRLARSFSDPALRAGDPDNITRGMFLPPIEQTISIPPRSRRRNQRGERSKEGSRERATKREAEDRLSSDAAETFLADVSRKKQSEPAEAAEKKEAKRERKQRQQQNPVTLRAHEEREIDSARDETDCQEAGPSRSSTTTPTPTNSLGRSSTSSSIASPNSKRTSSRPMSPTSPRFPSNAHFDDIFESPQALSLAPADQIYFSDASAPRSAPSPVPIPPPASHAAPKPPGPPRTASAPTPSSGASMASTSTSLVPLGPSASRPAGPVSILKQPTRSTSDPSQATPLAGGARPHVASSLPKHMQQQAGISVRPPATGGAENRMSPVGKMFVECCNCKFYHDLPSKLYECMAKPDAVVEDRLRGISGAITTMVKCPWCLHNMSTSCCAGYMAVVYLKEKLH</sequence>
<evidence type="ECO:0000256" key="1">
    <source>
        <dbReference type="SAM" id="MobiDB-lite"/>
    </source>
</evidence>
<feature type="compositionally biased region" description="Basic and acidic residues" evidence="1">
    <location>
        <begin position="951"/>
        <end position="970"/>
    </location>
</feature>
<feature type="compositionally biased region" description="Low complexity" evidence="1">
    <location>
        <begin position="1105"/>
        <end position="1124"/>
    </location>
</feature>
<dbReference type="AlphaFoldDB" id="A0AAE0IRI5"/>